<dbReference type="AlphaFoldDB" id="A0AA88UDZ1"/>
<dbReference type="Gene3D" id="1.10.890.20">
    <property type="match status" value="1"/>
</dbReference>
<gene>
    <name evidence="9" type="ORF">RJ640_013267</name>
</gene>
<dbReference type="Proteomes" id="UP001187471">
    <property type="component" value="Unassembled WGS sequence"/>
</dbReference>
<protein>
    <recommendedName>
        <fullName evidence="7">Chalcone-flavonone isomerase family protein</fullName>
    </recommendedName>
</protein>
<dbReference type="Pfam" id="PF02431">
    <property type="entry name" value="Chalcone"/>
    <property type="match status" value="1"/>
</dbReference>
<dbReference type="GO" id="GO:0045430">
    <property type="term" value="F:chalcone isomerase activity"/>
    <property type="evidence" value="ECO:0007669"/>
    <property type="project" value="UniProtKB-EC"/>
</dbReference>
<dbReference type="Gene3D" id="3.50.70.10">
    <property type="match status" value="1"/>
</dbReference>
<organism evidence="9 10">
    <name type="scientific">Escallonia rubra</name>
    <dbReference type="NCBI Taxonomy" id="112253"/>
    <lineage>
        <taxon>Eukaryota</taxon>
        <taxon>Viridiplantae</taxon>
        <taxon>Streptophyta</taxon>
        <taxon>Embryophyta</taxon>
        <taxon>Tracheophyta</taxon>
        <taxon>Spermatophyta</taxon>
        <taxon>Magnoliopsida</taxon>
        <taxon>eudicotyledons</taxon>
        <taxon>Gunneridae</taxon>
        <taxon>Pentapetalae</taxon>
        <taxon>asterids</taxon>
        <taxon>campanulids</taxon>
        <taxon>Escalloniales</taxon>
        <taxon>Escalloniaceae</taxon>
        <taxon>Escallonia</taxon>
    </lineage>
</organism>
<name>A0AA88UDZ1_9ASTE</name>
<dbReference type="PANTHER" id="PTHR28039:SF8">
    <property type="entry name" value="CHALCONE--FLAVANONE ISOMERASE 1-RELATED"/>
    <property type="match status" value="1"/>
</dbReference>
<evidence type="ECO:0000256" key="6">
    <source>
        <dbReference type="ARBA" id="ARBA00034056"/>
    </source>
</evidence>
<comment type="function">
    <text evidence="5">Catalyzes the intramolecular cyclization of bicyclic chalcones into tricyclic (S)-flavanones. Responsible for the isomerization of 4,2',4',6'-tetrahydroxychalcone (also termed chalcone) into naringenin.</text>
</comment>
<dbReference type="InterPro" id="IPR016087">
    <property type="entry name" value="Chalcone_isomerase"/>
</dbReference>
<dbReference type="PANTHER" id="PTHR28039">
    <property type="entry name" value="CHALCONE--FLAVONONE ISOMERASE 1-RELATED"/>
    <property type="match status" value="1"/>
</dbReference>
<proteinExistence type="inferred from homology"/>
<comment type="pathway">
    <text evidence="1">Secondary metabolite biosynthesis; flavonoid biosynthesis.</text>
</comment>
<feature type="domain" description="Chalcone isomerase" evidence="8">
    <location>
        <begin position="12"/>
        <end position="215"/>
    </location>
</feature>
<keyword evidence="4" id="KW-0284">Flavonoid biosynthesis</keyword>
<dbReference type="SUPFAM" id="SSF54626">
    <property type="entry name" value="Chalcone isomerase"/>
    <property type="match status" value="1"/>
</dbReference>
<evidence type="ECO:0000259" key="8">
    <source>
        <dbReference type="Pfam" id="PF02431"/>
    </source>
</evidence>
<comment type="similarity">
    <text evidence="2 7">Belongs to the chalcone isomerase family.</text>
</comment>
<evidence type="ECO:0000256" key="5">
    <source>
        <dbReference type="ARBA" id="ARBA00025429"/>
    </source>
</evidence>
<dbReference type="EMBL" id="JAVXUO010001771">
    <property type="protein sequence ID" value="KAK2979303.1"/>
    <property type="molecule type" value="Genomic_DNA"/>
</dbReference>
<keyword evidence="10" id="KW-1185">Reference proteome</keyword>
<evidence type="ECO:0000256" key="2">
    <source>
        <dbReference type="ARBA" id="ARBA00007166"/>
    </source>
</evidence>
<evidence type="ECO:0000313" key="9">
    <source>
        <dbReference type="EMBL" id="KAK2979303.1"/>
    </source>
</evidence>
<dbReference type="InterPro" id="IPR036298">
    <property type="entry name" value="Chalcone_isomerase_sf"/>
</dbReference>
<evidence type="ECO:0000313" key="10">
    <source>
        <dbReference type="Proteomes" id="UP001187471"/>
    </source>
</evidence>
<keyword evidence="3" id="KW-0413">Isomerase</keyword>
<sequence length="227" mass="24625">MSQSESVTGVQVESYLFPPTVKSPGSANTFFLGGAGERCRDVGGKRLKGSAIGLYMEESAIPSLAVKWKGKRAEELMDSAEFFRDVFAGPFEKFVHVTLILPLTGKRFSEAVAENCVKQWKAAGTYTDAEEKAIEKLLEVFKAEICPPGSSILFTLLSHGSLAISFTNNHCRIPEVANAMIEDKQLGEAVLESIIGKDGVSPAAKKSLAVRMSDLLRDNEETEGETM</sequence>
<comment type="caution">
    <text evidence="9">The sequence shown here is derived from an EMBL/GenBank/DDBJ whole genome shotgun (WGS) entry which is preliminary data.</text>
</comment>
<reference evidence="9" key="1">
    <citation type="submission" date="2022-12" db="EMBL/GenBank/DDBJ databases">
        <title>Draft genome assemblies for two species of Escallonia (Escalloniales).</title>
        <authorList>
            <person name="Chanderbali A."/>
            <person name="Dervinis C."/>
            <person name="Anghel I."/>
            <person name="Soltis D."/>
            <person name="Soltis P."/>
            <person name="Zapata F."/>
        </authorList>
    </citation>
    <scope>NUCLEOTIDE SEQUENCE</scope>
    <source>
        <strain evidence="9">UCBG92.1500</strain>
        <tissue evidence="9">Leaf</tissue>
    </source>
</reference>
<evidence type="ECO:0000256" key="3">
    <source>
        <dbReference type="ARBA" id="ARBA00023235"/>
    </source>
</evidence>
<evidence type="ECO:0000256" key="1">
    <source>
        <dbReference type="ARBA" id="ARBA00004966"/>
    </source>
</evidence>
<dbReference type="InterPro" id="IPR044164">
    <property type="entry name" value="CFI"/>
</dbReference>
<comment type="catalytic activity">
    <reaction evidence="6">
        <text>a chalcone = a flavanone.</text>
        <dbReference type="EC" id="5.5.1.6"/>
    </reaction>
</comment>
<evidence type="ECO:0000256" key="4">
    <source>
        <dbReference type="ARBA" id="ARBA00023241"/>
    </source>
</evidence>
<accession>A0AA88UDZ1</accession>
<evidence type="ECO:0000256" key="7">
    <source>
        <dbReference type="RuleBase" id="RU361158"/>
    </source>
</evidence>
<dbReference type="InterPro" id="IPR016088">
    <property type="entry name" value="Chalcone_isomerase_3-sand"/>
</dbReference>
<dbReference type="InterPro" id="IPR016089">
    <property type="entry name" value="Chalcone_isomerase_bundle_sf"/>
</dbReference>
<dbReference type="GO" id="GO:0009813">
    <property type="term" value="P:flavonoid biosynthetic process"/>
    <property type="evidence" value="ECO:0007669"/>
    <property type="project" value="UniProtKB-KW"/>
</dbReference>